<dbReference type="Proteomes" id="UP000800094">
    <property type="component" value="Unassembled WGS sequence"/>
</dbReference>
<accession>A0A6A6I0W4</accession>
<dbReference type="EMBL" id="ML987205">
    <property type="protein sequence ID" value="KAF2243543.1"/>
    <property type="molecule type" value="Genomic_DNA"/>
</dbReference>
<proteinExistence type="predicted"/>
<sequence length="503" mass="55659">MTITGTQTRISMPLWPELFKDMSVFDNIVTKGCELTLASKDIYELIVEIRFPQKLISKPNNRLVEFYLPPRGSHTRHVIATQTRADSCKTRPREHYGIYMYAETYTHEVMLYRAYAGAYAIEFVVGSALNCTKHSKSSSRTVIASVHPISFHTSGGQKSSSVELREWCSMRSRSARSPFWRRKPPHNGTTRTTVDRIHEDGEVCVEGCPGSRRHRCAVIGGVCDKVVAHRATKGSGGNEVSRVGNCTYNVTDRPPPKAIDVFPPAAPKLFTTLSFLLENDYGGKTRRHIITCYGVAASKCPARGASRIPAAAPTWAMQSSMLAALPCGSAPSRAADERDDNCPGSLPLASSYDSYANSAMRPYVSGCARRPWDCSAPYAACCPVANAHRGIWMGIVRHGAGLAARPSSTRRHLRLGVAERARKCRSKITSVQTRVQFMRGRVTTIMNGTVPSPYDFALCIIARRVRRSWFTCQYISAFHNREGAARQGPQVRRQLPRPPSCSP</sequence>
<protein>
    <submittedName>
        <fullName evidence="1">Uncharacterized protein</fullName>
    </submittedName>
</protein>
<gene>
    <name evidence="1" type="ORF">BU26DRAFT_510043</name>
</gene>
<dbReference type="RefSeq" id="XP_033678547.1">
    <property type="nucleotide sequence ID" value="XM_033827194.1"/>
</dbReference>
<name>A0A6A6I0W4_9PLEO</name>
<evidence type="ECO:0000313" key="2">
    <source>
        <dbReference type="Proteomes" id="UP000800094"/>
    </source>
</evidence>
<organism evidence="1 2">
    <name type="scientific">Trematosphaeria pertusa</name>
    <dbReference type="NCBI Taxonomy" id="390896"/>
    <lineage>
        <taxon>Eukaryota</taxon>
        <taxon>Fungi</taxon>
        <taxon>Dikarya</taxon>
        <taxon>Ascomycota</taxon>
        <taxon>Pezizomycotina</taxon>
        <taxon>Dothideomycetes</taxon>
        <taxon>Pleosporomycetidae</taxon>
        <taxon>Pleosporales</taxon>
        <taxon>Massarineae</taxon>
        <taxon>Trematosphaeriaceae</taxon>
        <taxon>Trematosphaeria</taxon>
    </lineage>
</organism>
<keyword evidence="2" id="KW-1185">Reference proteome</keyword>
<dbReference type="AlphaFoldDB" id="A0A6A6I0W4"/>
<evidence type="ECO:0000313" key="1">
    <source>
        <dbReference type="EMBL" id="KAF2243543.1"/>
    </source>
</evidence>
<dbReference type="GeneID" id="54580524"/>
<reference evidence="1" key="1">
    <citation type="journal article" date="2020" name="Stud. Mycol.">
        <title>101 Dothideomycetes genomes: a test case for predicting lifestyles and emergence of pathogens.</title>
        <authorList>
            <person name="Haridas S."/>
            <person name="Albert R."/>
            <person name="Binder M."/>
            <person name="Bloem J."/>
            <person name="Labutti K."/>
            <person name="Salamov A."/>
            <person name="Andreopoulos B."/>
            <person name="Baker S."/>
            <person name="Barry K."/>
            <person name="Bills G."/>
            <person name="Bluhm B."/>
            <person name="Cannon C."/>
            <person name="Castanera R."/>
            <person name="Culley D."/>
            <person name="Daum C."/>
            <person name="Ezra D."/>
            <person name="Gonzalez J."/>
            <person name="Henrissat B."/>
            <person name="Kuo A."/>
            <person name="Liang C."/>
            <person name="Lipzen A."/>
            <person name="Lutzoni F."/>
            <person name="Magnuson J."/>
            <person name="Mondo S."/>
            <person name="Nolan M."/>
            <person name="Ohm R."/>
            <person name="Pangilinan J."/>
            <person name="Park H.-J."/>
            <person name="Ramirez L."/>
            <person name="Alfaro M."/>
            <person name="Sun H."/>
            <person name="Tritt A."/>
            <person name="Yoshinaga Y."/>
            <person name="Zwiers L.-H."/>
            <person name="Turgeon B."/>
            <person name="Goodwin S."/>
            <person name="Spatafora J."/>
            <person name="Crous P."/>
            <person name="Grigoriev I."/>
        </authorList>
    </citation>
    <scope>NUCLEOTIDE SEQUENCE</scope>
    <source>
        <strain evidence="1">CBS 122368</strain>
    </source>
</reference>